<feature type="compositionally biased region" description="Polar residues" evidence="1">
    <location>
        <begin position="237"/>
        <end position="249"/>
    </location>
</feature>
<dbReference type="EMBL" id="QPFP01000005">
    <property type="protein sequence ID" value="TEB36913.1"/>
    <property type="molecule type" value="Genomic_DNA"/>
</dbReference>
<sequence>MGEQTQRRNTDRFPLWTFGTGSRTWSRGENDEKFQAGLQADGTVGPADQSRAGNTATPSSSNHRSPRPTRVPPLVYYTQRIDAPRNCSARHCSTIDANLLPLPTRLLLVSPSVSHLQEVVLCEINDNLPLSPASVIASQSWIPSRVGGYLRWIGGQAKDVLRCAEVDAPWPGGALYPEIETIKPSDSLVPPSPTIRTKDDRKPKGFGTSGQSRRTEGRVHDRRSPIPSHPIPASFGPPTSASCHTSSPRSALAAPFGSAPPFAGAELHLPNVHQLDHIPPNPPYSSQVTHRRSGKGEMVDGATPCSLGVARESGSLFGRIKAYSRSSLPSSANLDSLQPPLPTPQPPVVETEPPSTNPMPSMMPTRHRASPSLPRAR</sequence>
<feature type="region of interest" description="Disordered" evidence="1">
    <location>
        <begin position="1"/>
        <end position="71"/>
    </location>
</feature>
<reference evidence="2 3" key="1">
    <citation type="journal article" date="2019" name="Nat. Ecol. Evol.">
        <title>Megaphylogeny resolves global patterns of mushroom evolution.</title>
        <authorList>
            <person name="Varga T."/>
            <person name="Krizsan K."/>
            <person name="Foldi C."/>
            <person name="Dima B."/>
            <person name="Sanchez-Garcia M."/>
            <person name="Sanchez-Ramirez S."/>
            <person name="Szollosi G.J."/>
            <person name="Szarkandi J.G."/>
            <person name="Papp V."/>
            <person name="Albert L."/>
            <person name="Andreopoulos W."/>
            <person name="Angelini C."/>
            <person name="Antonin V."/>
            <person name="Barry K.W."/>
            <person name="Bougher N.L."/>
            <person name="Buchanan P."/>
            <person name="Buyck B."/>
            <person name="Bense V."/>
            <person name="Catcheside P."/>
            <person name="Chovatia M."/>
            <person name="Cooper J."/>
            <person name="Damon W."/>
            <person name="Desjardin D."/>
            <person name="Finy P."/>
            <person name="Geml J."/>
            <person name="Haridas S."/>
            <person name="Hughes K."/>
            <person name="Justo A."/>
            <person name="Karasinski D."/>
            <person name="Kautmanova I."/>
            <person name="Kiss B."/>
            <person name="Kocsube S."/>
            <person name="Kotiranta H."/>
            <person name="LaButti K.M."/>
            <person name="Lechner B.E."/>
            <person name="Liimatainen K."/>
            <person name="Lipzen A."/>
            <person name="Lukacs Z."/>
            <person name="Mihaltcheva S."/>
            <person name="Morgado L.N."/>
            <person name="Niskanen T."/>
            <person name="Noordeloos M.E."/>
            <person name="Ohm R.A."/>
            <person name="Ortiz-Santana B."/>
            <person name="Ovrebo C."/>
            <person name="Racz N."/>
            <person name="Riley R."/>
            <person name="Savchenko A."/>
            <person name="Shiryaev A."/>
            <person name="Soop K."/>
            <person name="Spirin V."/>
            <person name="Szebenyi C."/>
            <person name="Tomsovsky M."/>
            <person name="Tulloss R.E."/>
            <person name="Uehling J."/>
            <person name="Grigoriev I.V."/>
            <person name="Vagvolgyi C."/>
            <person name="Papp T."/>
            <person name="Martin F.M."/>
            <person name="Miettinen O."/>
            <person name="Hibbett D.S."/>
            <person name="Nagy L.G."/>
        </authorList>
    </citation>
    <scope>NUCLEOTIDE SEQUENCE [LARGE SCALE GENOMIC DNA]</scope>
    <source>
        <strain evidence="2 3">FP101781</strain>
    </source>
</reference>
<gene>
    <name evidence="2" type="ORF">FA13DRAFT_1771348</name>
</gene>
<feature type="region of interest" description="Disordered" evidence="1">
    <location>
        <begin position="273"/>
        <end position="303"/>
    </location>
</feature>
<feature type="region of interest" description="Disordered" evidence="1">
    <location>
        <begin position="327"/>
        <end position="377"/>
    </location>
</feature>
<name>A0A4Y7TRU9_COPMI</name>
<feature type="compositionally biased region" description="Low complexity" evidence="1">
    <location>
        <begin position="348"/>
        <end position="364"/>
    </location>
</feature>
<organism evidence="2 3">
    <name type="scientific">Coprinellus micaceus</name>
    <name type="common">Glistening ink-cap mushroom</name>
    <name type="synonym">Coprinus micaceus</name>
    <dbReference type="NCBI Taxonomy" id="71717"/>
    <lineage>
        <taxon>Eukaryota</taxon>
        <taxon>Fungi</taxon>
        <taxon>Dikarya</taxon>
        <taxon>Basidiomycota</taxon>
        <taxon>Agaricomycotina</taxon>
        <taxon>Agaricomycetes</taxon>
        <taxon>Agaricomycetidae</taxon>
        <taxon>Agaricales</taxon>
        <taxon>Agaricineae</taxon>
        <taxon>Psathyrellaceae</taxon>
        <taxon>Coprinellus</taxon>
    </lineage>
</organism>
<feature type="compositionally biased region" description="Polar residues" evidence="1">
    <location>
        <begin position="51"/>
        <end position="63"/>
    </location>
</feature>
<feature type="compositionally biased region" description="Polar residues" evidence="1">
    <location>
        <begin position="327"/>
        <end position="336"/>
    </location>
</feature>
<keyword evidence="3" id="KW-1185">Reference proteome</keyword>
<feature type="compositionally biased region" description="Basic and acidic residues" evidence="1">
    <location>
        <begin position="1"/>
        <end position="11"/>
    </location>
</feature>
<feature type="non-terminal residue" evidence="2">
    <location>
        <position position="377"/>
    </location>
</feature>
<proteinExistence type="predicted"/>
<dbReference type="AlphaFoldDB" id="A0A4Y7TRU9"/>
<protein>
    <submittedName>
        <fullName evidence="2">Uncharacterized protein</fullName>
    </submittedName>
</protein>
<feature type="region of interest" description="Disordered" evidence="1">
    <location>
        <begin position="182"/>
        <end position="254"/>
    </location>
</feature>
<evidence type="ECO:0000313" key="2">
    <source>
        <dbReference type="EMBL" id="TEB36913.1"/>
    </source>
</evidence>
<dbReference type="Proteomes" id="UP000298030">
    <property type="component" value="Unassembled WGS sequence"/>
</dbReference>
<feature type="compositionally biased region" description="Basic and acidic residues" evidence="1">
    <location>
        <begin position="213"/>
        <end position="224"/>
    </location>
</feature>
<accession>A0A4Y7TRU9</accession>
<evidence type="ECO:0000313" key="3">
    <source>
        <dbReference type="Proteomes" id="UP000298030"/>
    </source>
</evidence>
<evidence type="ECO:0000256" key="1">
    <source>
        <dbReference type="SAM" id="MobiDB-lite"/>
    </source>
</evidence>
<comment type="caution">
    <text evidence="2">The sequence shown here is derived from an EMBL/GenBank/DDBJ whole genome shotgun (WGS) entry which is preliminary data.</text>
</comment>